<dbReference type="EMBL" id="LFIW01001418">
    <property type="protein sequence ID" value="KZL82363.1"/>
    <property type="molecule type" value="Genomic_DNA"/>
</dbReference>
<dbReference type="AlphaFoldDB" id="A0A167CB48"/>
<accession>A0A167CB48</accession>
<evidence type="ECO:0000313" key="2">
    <source>
        <dbReference type="EMBL" id="KZL82363.1"/>
    </source>
</evidence>
<sequence>MSDDKEVERKIWALRPYNLARTTVVQGEQHQQQQLMEPVAALDPALVQASVPASVSAAPAPGPSLLWGEVPLAPTRLMPSGDFSAFLVAEQALQADLGARLLCKHGRPAFHSRGQVPSGLAVWRLAMLRLRKQKQRQQSFHLAELDHLVPQADMSAAAPTVGFVPEYPLLPPQADCSQLLEQQARFPESYGHQPFDQQGYGNPGVIDQYAIPQGQWENGGEQYDWKSFLQEPEGAMMAFANLSSGHPNFSGGQSQDGQTDPNQGADPSEDFDFNIYDHSPRGSRSEADG</sequence>
<reference evidence="2 3" key="1">
    <citation type="submission" date="2015-06" db="EMBL/GenBank/DDBJ databases">
        <title>Survival trade-offs in plant roots during colonization by closely related pathogenic and mutualistic fungi.</title>
        <authorList>
            <person name="Hacquard S."/>
            <person name="Kracher B."/>
            <person name="Hiruma K."/>
            <person name="Weinman A."/>
            <person name="Muench P."/>
            <person name="Garrido Oter R."/>
            <person name="Ver Loren van Themaat E."/>
            <person name="Dallerey J.-F."/>
            <person name="Damm U."/>
            <person name="Henrissat B."/>
            <person name="Lespinet O."/>
            <person name="Thon M."/>
            <person name="Kemen E."/>
            <person name="McHardy A.C."/>
            <person name="Schulze-Lefert P."/>
            <person name="O'Connell R.J."/>
        </authorList>
    </citation>
    <scope>NUCLEOTIDE SEQUENCE [LARGE SCALE GENOMIC DNA]</scope>
    <source>
        <strain evidence="2 3">MAFF 238704</strain>
    </source>
</reference>
<feature type="compositionally biased region" description="Polar residues" evidence="1">
    <location>
        <begin position="241"/>
        <end position="262"/>
    </location>
</feature>
<feature type="compositionally biased region" description="Basic and acidic residues" evidence="1">
    <location>
        <begin position="278"/>
        <end position="289"/>
    </location>
</feature>
<evidence type="ECO:0000256" key="1">
    <source>
        <dbReference type="SAM" id="MobiDB-lite"/>
    </source>
</evidence>
<dbReference type="Proteomes" id="UP000076584">
    <property type="component" value="Unassembled WGS sequence"/>
</dbReference>
<comment type="caution">
    <text evidence="2">The sequence shown here is derived from an EMBL/GenBank/DDBJ whole genome shotgun (WGS) entry which is preliminary data.</text>
</comment>
<organism evidence="2 3">
    <name type="scientific">Colletotrichum incanum</name>
    <name type="common">Soybean anthracnose fungus</name>
    <dbReference type="NCBI Taxonomy" id="1573173"/>
    <lineage>
        <taxon>Eukaryota</taxon>
        <taxon>Fungi</taxon>
        <taxon>Dikarya</taxon>
        <taxon>Ascomycota</taxon>
        <taxon>Pezizomycotina</taxon>
        <taxon>Sordariomycetes</taxon>
        <taxon>Hypocreomycetidae</taxon>
        <taxon>Glomerellales</taxon>
        <taxon>Glomerellaceae</taxon>
        <taxon>Colletotrichum</taxon>
        <taxon>Colletotrichum spaethianum species complex</taxon>
    </lineage>
</organism>
<protein>
    <submittedName>
        <fullName evidence="2">Uncharacterized protein</fullName>
    </submittedName>
</protein>
<proteinExistence type="predicted"/>
<name>A0A167CB48_COLIC</name>
<evidence type="ECO:0000313" key="3">
    <source>
        <dbReference type="Proteomes" id="UP000076584"/>
    </source>
</evidence>
<keyword evidence="3" id="KW-1185">Reference proteome</keyword>
<gene>
    <name evidence="2" type="ORF">CI238_12959</name>
</gene>
<feature type="region of interest" description="Disordered" evidence="1">
    <location>
        <begin position="241"/>
        <end position="289"/>
    </location>
</feature>